<evidence type="ECO:0000259" key="6">
    <source>
        <dbReference type="PROSITE" id="PS51462"/>
    </source>
</evidence>
<dbReference type="PANTHER" id="PTHR43046:SF12">
    <property type="entry name" value="GDP-MANNOSE MANNOSYL HYDROLASE"/>
    <property type="match status" value="1"/>
</dbReference>
<gene>
    <name evidence="7" type="ORF">FNH06_14005</name>
</gene>
<dbReference type="AlphaFoldDB" id="A0A558ADF0"/>
<protein>
    <submittedName>
        <fullName evidence="7">NUDIX domain-containing protein</fullName>
    </submittedName>
</protein>
<dbReference type="InterPro" id="IPR020084">
    <property type="entry name" value="NUDIX_hydrolase_CS"/>
</dbReference>
<evidence type="ECO:0000313" key="7">
    <source>
        <dbReference type="EMBL" id="TVT22289.1"/>
    </source>
</evidence>
<dbReference type="PRINTS" id="PR00502">
    <property type="entry name" value="NUDIXFAMILY"/>
</dbReference>
<dbReference type="GO" id="GO:0016787">
    <property type="term" value="F:hydrolase activity"/>
    <property type="evidence" value="ECO:0007669"/>
    <property type="project" value="UniProtKB-KW"/>
</dbReference>
<dbReference type="Pfam" id="PF00293">
    <property type="entry name" value="NUDIX"/>
    <property type="match status" value="1"/>
</dbReference>
<dbReference type="Proteomes" id="UP000318578">
    <property type="component" value="Unassembled WGS sequence"/>
</dbReference>
<evidence type="ECO:0000256" key="4">
    <source>
        <dbReference type="ARBA" id="ARBA00022842"/>
    </source>
</evidence>
<dbReference type="PANTHER" id="PTHR43046">
    <property type="entry name" value="GDP-MANNOSE MANNOSYL HYDROLASE"/>
    <property type="match status" value="1"/>
</dbReference>
<dbReference type="OrthoDB" id="3214694at2"/>
<proteinExistence type="inferred from homology"/>
<dbReference type="PROSITE" id="PS00893">
    <property type="entry name" value="NUDIX_BOX"/>
    <property type="match status" value="1"/>
</dbReference>
<sequence>MQVKRVQTNYAWLTSRVTERYRRRSARVLLLDEADRLLLFHSCLDVREHAKGYCWYTPGGGVEKGESVEAAAARELREETGLVLTVDELGPRVAETSGYAEFHWARGVFRDDFFFHRVDRHEVDTSGFEEVESRHVVGHRWWPIDELSDTSETIYPLGLADLVHALAAGRVPAEPVRLPWHH</sequence>
<reference evidence="7 8" key="1">
    <citation type="submission" date="2019-07" db="EMBL/GenBank/DDBJ databases">
        <title>New species of Amycolatopsis and Streptomyces.</title>
        <authorList>
            <person name="Duangmal K."/>
            <person name="Teo W.F.A."/>
            <person name="Lipun K."/>
        </authorList>
    </citation>
    <scope>NUCLEOTIDE SEQUENCE [LARGE SCALE GENOMIC DNA]</scope>
    <source>
        <strain evidence="7 8">JCM 30562</strain>
    </source>
</reference>
<dbReference type="InterPro" id="IPR020476">
    <property type="entry name" value="Nudix_hydrolase"/>
</dbReference>
<dbReference type="Gene3D" id="3.90.79.10">
    <property type="entry name" value="Nucleoside Triphosphate Pyrophosphohydrolase"/>
    <property type="match status" value="1"/>
</dbReference>
<dbReference type="InterPro" id="IPR015797">
    <property type="entry name" value="NUDIX_hydrolase-like_dom_sf"/>
</dbReference>
<comment type="caution">
    <text evidence="7">The sequence shown here is derived from an EMBL/GenBank/DDBJ whole genome shotgun (WGS) entry which is preliminary data.</text>
</comment>
<dbReference type="SUPFAM" id="SSF55811">
    <property type="entry name" value="Nudix"/>
    <property type="match status" value="1"/>
</dbReference>
<dbReference type="InterPro" id="IPR000086">
    <property type="entry name" value="NUDIX_hydrolase_dom"/>
</dbReference>
<evidence type="ECO:0000256" key="2">
    <source>
        <dbReference type="ARBA" id="ARBA00005582"/>
    </source>
</evidence>
<evidence type="ECO:0000256" key="1">
    <source>
        <dbReference type="ARBA" id="ARBA00001946"/>
    </source>
</evidence>
<dbReference type="CDD" id="cd04685">
    <property type="entry name" value="NUDIX_Hydrolase"/>
    <property type="match status" value="1"/>
</dbReference>
<keyword evidence="8" id="KW-1185">Reference proteome</keyword>
<keyword evidence="4" id="KW-0460">Magnesium</keyword>
<keyword evidence="3 5" id="KW-0378">Hydrolase</keyword>
<evidence type="ECO:0000313" key="8">
    <source>
        <dbReference type="Proteomes" id="UP000318578"/>
    </source>
</evidence>
<comment type="cofactor">
    <cofactor evidence="1">
        <name>Mg(2+)</name>
        <dbReference type="ChEBI" id="CHEBI:18420"/>
    </cofactor>
</comment>
<evidence type="ECO:0000256" key="3">
    <source>
        <dbReference type="ARBA" id="ARBA00022801"/>
    </source>
</evidence>
<dbReference type="EMBL" id="VJZA01000019">
    <property type="protein sequence ID" value="TVT22289.1"/>
    <property type="molecule type" value="Genomic_DNA"/>
</dbReference>
<feature type="domain" description="Nudix hydrolase" evidence="6">
    <location>
        <begin position="21"/>
        <end position="165"/>
    </location>
</feature>
<comment type="similarity">
    <text evidence="2 5">Belongs to the Nudix hydrolase family.</text>
</comment>
<accession>A0A558ADF0</accession>
<dbReference type="PROSITE" id="PS51462">
    <property type="entry name" value="NUDIX"/>
    <property type="match status" value="1"/>
</dbReference>
<evidence type="ECO:0000256" key="5">
    <source>
        <dbReference type="RuleBase" id="RU003476"/>
    </source>
</evidence>
<organism evidence="7 8">
    <name type="scientific">Amycolatopsis acidiphila</name>
    <dbReference type="NCBI Taxonomy" id="715473"/>
    <lineage>
        <taxon>Bacteria</taxon>
        <taxon>Bacillati</taxon>
        <taxon>Actinomycetota</taxon>
        <taxon>Actinomycetes</taxon>
        <taxon>Pseudonocardiales</taxon>
        <taxon>Pseudonocardiaceae</taxon>
        <taxon>Amycolatopsis</taxon>
    </lineage>
</organism>
<name>A0A558ADF0_9PSEU</name>